<accession>A0A2B4RC25</accession>
<dbReference type="InterPro" id="IPR041588">
    <property type="entry name" value="Integrase_H2C2"/>
</dbReference>
<dbReference type="GO" id="GO:0016787">
    <property type="term" value="F:hydrolase activity"/>
    <property type="evidence" value="ECO:0007669"/>
    <property type="project" value="UniProtKB-KW"/>
</dbReference>
<dbReference type="GO" id="GO:0004519">
    <property type="term" value="F:endonuclease activity"/>
    <property type="evidence" value="ECO:0007669"/>
    <property type="project" value="UniProtKB-KW"/>
</dbReference>
<dbReference type="FunFam" id="1.10.340.70:FF:000004">
    <property type="entry name" value="Retrovirus-related Pol polyprotein from transposon 297-like Protein"/>
    <property type="match status" value="1"/>
</dbReference>
<dbReference type="InterPro" id="IPR041373">
    <property type="entry name" value="RT_RNaseH"/>
</dbReference>
<dbReference type="Pfam" id="PF17917">
    <property type="entry name" value="RT_RNaseH"/>
    <property type="match status" value="1"/>
</dbReference>
<keyword evidence="3" id="KW-0540">Nuclease</keyword>
<dbReference type="GO" id="GO:0003676">
    <property type="term" value="F:nucleic acid binding"/>
    <property type="evidence" value="ECO:0007669"/>
    <property type="project" value="InterPro"/>
</dbReference>
<feature type="region of interest" description="Disordered" evidence="8">
    <location>
        <begin position="169"/>
        <end position="234"/>
    </location>
</feature>
<dbReference type="Gene3D" id="3.30.70.270">
    <property type="match status" value="2"/>
</dbReference>
<dbReference type="Proteomes" id="UP000225706">
    <property type="component" value="Unassembled WGS sequence"/>
</dbReference>
<evidence type="ECO:0000259" key="9">
    <source>
        <dbReference type="PROSITE" id="PS50158"/>
    </source>
</evidence>
<dbReference type="InterPro" id="IPR000477">
    <property type="entry name" value="RT_dom"/>
</dbReference>
<evidence type="ECO:0000256" key="5">
    <source>
        <dbReference type="ARBA" id="ARBA00022801"/>
    </source>
</evidence>
<evidence type="ECO:0000256" key="7">
    <source>
        <dbReference type="PROSITE-ProRule" id="PRU00047"/>
    </source>
</evidence>
<evidence type="ECO:0000256" key="3">
    <source>
        <dbReference type="ARBA" id="ARBA00022722"/>
    </source>
</evidence>
<dbReference type="Gene3D" id="3.10.10.10">
    <property type="entry name" value="HIV Type 1 Reverse Transcriptase, subunit A, domain 1"/>
    <property type="match status" value="1"/>
</dbReference>
<feature type="compositionally biased region" description="Basic and acidic residues" evidence="8">
    <location>
        <begin position="1366"/>
        <end position="1379"/>
    </location>
</feature>
<dbReference type="InterPro" id="IPR012337">
    <property type="entry name" value="RNaseH-like_sf"/>
</dbReference>
<dbReference type="PANTHER" id="PTHR37984:SF7">
    <property type="entry name" value="INTEGRASE CATALYTIC DOMAIN-CONTAINING PROTEIN"/>
    <property type="match status" value="1"/>
</dbReference>
<dbReference type="PROSITE" id="PS50878">
    <property type="entry name" value="RT_POL"/>
    <property type="match status" value="1"/>
</dbReference>
<feature type="compositionally biased region" description="Basic and acidic residues" evidence="8">
    <location>
        <begin position="169"/>
        <end position="199"/>
    </location>
</feature>
<dbReference type="InterPro" id="IPR050951">
    <property type="entry name" value="Retrovirus_Pol_polyprotein"/>
</dbReference>
<feature type="domain" description="Reverse transcriptase" evidence="10">
    <location>
        <begin position="559"/>
        <end position="736"/>
    </location>
</feature>
<dbReference type="Pfam" id="PF00078">
    <property type="entry name" value="RVT_1"/>
    <property type="match status" value="1"/>
</dbReference>
<evidence type="ECO:0000256" key="6">
    <source>
        <dbReference type="ARBA" id="ARBA00022918"/>
    </source>
</evidence>
<reference evidence="13" key="1">
    <citation type="journal article" date="2017" name="bioRxiv">
        <title>Comparative analysis of the genomes of Stylophora pistillata and Acropora digitifera provides evidence for extensive differences between species of corals.</title>
        <authorList>
            <person name="Voolstra C.R."/>
            <person name="Li Y."/>
            <person name="Liew Y.J."/>
            <person name="Baumgarten S."/>
            <person name="Zoccola D."/>
            <person name="Flot J.-F."/>
            <person name="Tambutte S."/>
            <person name="Allemand D."/>
            <person name="Aranda M."/>
        </authorList>
    </citation>
    <scope>NUCLEOTIDE SEQUENCE [LARGE SCALE GENOMIC DNA]</scope>
</reference>
<name>A0A2B4RC25_STYPI</name>
<dbReference type="Gene3D" id="3.30.420.10">
    <property type="entry name" value="Ribonuclease H-like superfamily/Ribonuclease H"/>
    <property type="match status" value="1"/>
</dbReference>
<dbReference type="SUPFAM" id="SSF53098">
    <property type="entry name" value="Ribonuclease H-like"/>
    <property type="match status" value="1"/>
</dbReference>
<feature type="region of interest" description="Disordered" evidence="8">
    <location>
        <begin position="1326"/>
        <end position="1402"/>
    </location>
</feature>
<keyword evidence="7" id="KW-0479">Metal-binding</keyword>
<feature type="region of interest" description="Disordered" evidence="8">
    <location>
        <begin position="251"/>
        <end position="292"/>
    </location>
</feature>
<dbReference type="PROSITE" id="PS50994">
    <property type="entry name" value="INTEGRASE"/>
    <property type="match status" value="1"/>
</dbReference>
<dbReference type="SUPFAM" id="SSF56672">
    <property type="entry name" value="DNA/RNA polymerases"/>
    <property type="match status" value="1"/>
</dbReference>
<dbReference type="Pfam" id="PF00665">
    <property type="entry name" value="rve"/>
    <property type="match status" value="1"/>
</dbReference>
<evidence type="ECO:0000256" key="2">
    <source>
        <dbReference type="ARBA" id="ARBA00022695"/>
    </source>
</evidence>
<dbReference type="CDD" id="cd01647">
    <property type="entry name" value="RT_LTR"/>
    <property type="match status" value="1"/>
</dbReference>
<dbReference type="GO" id="GO:0003964">
    <property type="term" value="F:RNA-directed DNA polymerase activity"/>
    <property type="evidence" value="ECO:0007669"/>
    <property type="project" value="UniProtKB-KW"/>
</dbReference>
<keyword evidence="6" id="KW-0695">RNA-directed DNA polymerase</keyword>
<evidence type="ECO:0000256" key="1">
    <source>
        <dbReference type="ARBA" id="ARBA00022679"/>
    </source>
</evidence>
<dbReference type="CDD" id="cd09274">
    <property type="entry name" value="RNase_HI_RT_Ty3"/>
    <property type="match status" value="1"/>
</dbReference>
<comment type="caution">
    <text evidence="12">The sequence shown here is derived from an EMBL/GenBank/DDBJ whole genome shotgun (WGS) entry which is preliminary data.</text>
</comment>
<evidence type="ECO:0000313" key="12">
    <source>
        <dbReference type="EMBL" id="PFX14343.1"/>
    </source>
</evidence>
<dbReference type="InterPro" id="IPR001878">
    <property type="entry name" value="Znf_CCHC"/>
</dbReference>
<evidence type="ECO:0000256" key="4">
    <source>
        <dbReference type="ARBA" id="ARBA00022759"/>
    </source>
</evidence>
<keyword evidence="7" id="KW-0863">Zinc-finger</keyword>
<dbReference type="Pfam" id="PF17921">
    <property type="entry name" value="Integrase_H2C2"/>
    <property type="match status" value="1"/>
</dbReference>
<keyword evidence="2" id="KW-0548">Nucleotidyltransferase</keyword>
<dbReference type="Gene3D" id="1.10.340.70">
    <property type="match status" value="1"/>
</dbReference>
<dbReference type="GO" id="GO:0008270">
    <property type="term" value="F:zinc ion binding"/>
    <property type="evidence" value="ECO:0007669"/>
    <property type="project" value="UniProtKB-KW"/>
</dbReference>
<gene>
    <name evidence="12" type="primary">Tf2-6</name>
    <name evidence="12" type="ORF">AWC38_SpisGene21510</name>
</gene>
<feature type="compositionally biased region" description="Basic residues" evidence="8">
    <location>
        <begin position="223"/>
        <end position="232"/>
    </location>
</feature>
<proteinExistence type="predicted"/>
<keyword evidence="7" id="KW-0862">Zinc</keyword>
<keyword evidence="1" id="KW-0808">Transferase</keyword>
<dbReference type="InterPro" id="IPR043128">
    <property type="entry name" value="Rev_trsase/Diguanyl_cyclase"/>
</dbReference>
<keyword evidence="13" id="KW-1185">Reference proteome</keyword>
<keyword evidence="5" id="KW-0378">Hydrolase</keyword>
<dbReference type="PANTHER" id="PTHR37984">
    <property type="entry name" value="PROTEIN CBG26694"/>
    <property type="match status" value="1"/>
</dbReference>
<feature type="compositionally biased region" description="Basic and acidic residues" evidence="8">
    <location>
        <begin position="1257"/>
        <end position="1274"/>
    </location>
</feature>
<feature type="region of interest" description="Disordered" evidence="8">
    <location>
        <begin position="1251"/>
        <end position="1274"/>
    </location>
</feature>
<protein>
    <submittedName>
        <fullName evidence="12">Transposon Tf2-6 polyprotein</fullName>
    </submittedName>
</protein>
<organism evidence="12 13">
    <name type="scientific">Stylophora pistillata</name>
    <name type="common">Smooth cauliflower coral</name>
    <dbReference type="NCBI Taxonomy" id="50429"/>
    <lineage>
        <taxon>Eukaryota</taxon>
        <taxon>Metazoa</taxon>
        <taxon>Cnidaria</taxon>
        <taxon>Anthozoa</taxon>
        <taxon>Hexacorallia</taxon>
        <taxon>Scleractinia</taxon>
        <taxon>Astrocoeniina</taxon>
        <taxon>Pocilloporidae</taxon>
        <taxon>Stylophora</taxon>
    </lineage>
</organism>
<dbReference type="PROSITE" id="PS50158">
    <property type="entry name" value="ZF_CCHC"/>
    <property type="match status" value="1"/>
</dbReference>
<dbReference type="GO" id="GO:0015074">
    <property type="term" value="P:DNA integration"/>
    <property type="evidence" value="ECO:0007669"/>
    <property type="project" value="InterPro"/>
</dbReference>
<sequence length="1402" mass="160553">MPKRLDFSAKKLHHEYLCFKTLAKKVLECYEGLEDSVKVNKVLMWMGPEACVKHEQHPFPPGDKEKLEPLWTFFDNLCSKKEGCHGSWNAARMTLKFMRQEKGESVDIFYGRIRDVLHQCEYEPAMQKVLEAETLKYGLTNSKIIEKVYALPKEADANRVLETARAEEQAQTHIREVEKIRRDHNLGETKSAEELEQKKKPFSKKPKVSSDGRTKSQYNCTRCGRKHGRRKCPAYGKECSKCKRKGHFAEQCRSKTNAGSHSKGPSKEQQKSGPKKKFHEATADSESSEADFTEYDTDEVTVQVDSVEAKAEETKSEKTHFAKKLPKHVTKVYLDEDQSPEVFYATVELELPNGSTKKLKGKVDTGAQVNLMNYMTFREIFGDDAEKILHNSQVKLTGYGGKRFKNHGKFRIDCVRHNNVIGRRVEFFVSDYGSNLFSLKFTRAMKIIKIMCEEEKDCKDCHGPYDVSEVRDSTEEEKEESAANTPKYSLKVKKPIEIRNTAQVIKDANEVFEGIGKLKGYQYQIEIDDKVPPVVSPRYSVPPPMQESLKKNLDWMVDIDVIKKQQEATPWVSNVLCTPKPNGDIRICLNPKPLNKAVRRPHHFAPTMEDILQKLHGCKYFSTLDQSSGYWNIEVHPDSVHLLTFNTPFGRYAYKRLPFGLVSSQDVFQRAVDETFGDIPNVYCIADDILIAARTREEHDMAVNKVIQRCRDSGFRLNPKKAKILLNQINYFGHTLTKEGLKPDAKKIQGIKRLAVPRNKQELQSLLGMFNYLGKFVPNLAAKTQDLRALVKKNAEFVWEETHTKIFEALKAELKDNMTLQYFDPEKEIIIECDASQKGLDAETRYCNLEREMLAVAWAVNHYRQYVYGRRFKIVSDHSPLQQIIKKDISDVTTRLQRLLLRCQGFDFTIEYKKGVEMHISDCLSRCVPPPAPNQGPVFPETSQIGIFEVTAANESDIQKIRSAQKKDPVFQELESLCQQGWPEHRNQVSELAVAYWDYRHDIAIIDGIIVKSQRIVVPQKMRECLLQKLHRVHQGIDKSIQRARDKWFWPGMTEQIRRLILTCPSCLEHQPRQKQAAVIPVITTNAMQILGCDIFQHAGRWYSCIIDYHTGYPWVKQLKNQEADTVIQHFQSVCNQFGYPMEVVSDRGSQYTSSDFQELCLKFNIIHKPGTPHSQWKNGRCENAIGRLKRLLEKSKEEETTMEDILVNIRDTPLDGNTPSPYELMFHRKVKSDLPSIPLSLFDSTNSINAGHRSVKHAERTNESENRGEPSRLEQHQTVMFMKKPQEKKARWSSGTVVTVDGQRSYTVEDDATGAQYSRDRVHIKPTLGNAATPQTAKAASKGREESVSVPVGMPSSKDTASPPKPKEETPMKQKADNPSDSIKTSRPRRVIKAPVKYGYE</sequence>
<dbReference type="OrthoDB" id="5974500at2759"/>
<feature type="domain" description="Integrase catalytic" evidence="11">
    <location>
        <begin position="1077"/>
        <end position="1247"/>
    </location>
</feature>
<dbReference type="FunFam" id="3.30.70.270:FF:000026">
    <property type="entry name" value="Transposon Ty3-G Gag-Pol polyprotein"/>
    <property type="match status" value="1"/>
</dbReference>
<dbReference type="InterPro" id="IPR036397">
    <property type="entry name" value="RNaseH_sf"/>
</dbReference>
<evidence type="ECO:0000256" key="8">
    <source>
        <dbReference type="SAM" id="MobiDB-lite"/>
    </source>
</evidence>
<evidence type="ECO:0000259" key="10">
    <source>
        <dbReference type="PROSITE" id="PS50878"/>
    </source>
</evidence>
<evidence type="ECO:0000313" key="13">
    <source>
        <dbReference type="Proteomes" id="UP000225706"/>
    </source>
</evidence>
<feature type="domain" description="CCHC-type" evidence="9">
    <location>
        <begin position="239"/>
        <end position="254"/>
    </location>
</feature>
<dbReference type="EMBL" id="LSMT01000795">
    <property type="protein sequence ID" value="PFX14343.1"/>
    <property type="molecule type" value="Genomic_DNA"/>
</dbReference>
<keyword evidence="4" id="KW-0255">Endonuclease</keyword>
<dbReference type="InterPro" id="IPR001584">
    <property type="entry name" value="Integrase_cat-core"/>
</dbReference>
<dbReference type="InterPro" id="IPR043502">
    <property type="entry name" value="DNA/RNA_pol_sf"/>
</dbReference>
<evidence type="ECO:0000259" key="11">
    <source>
        <dbReference type="PROSITE" id="PS50994"/>
    </source>
</evidence>